<evidence type="ECO:0000256" key="1">
    <source>
        <dbReference type="SAM" id="Phobius"/>
    </source>
</evidence>
<feature type="transmembrane region" description="Helical" evidence="1">
    <location>
        <begin position="9"/>
        <end position="31"/>
    </location>
</feature>
<name>T1ILX8_STRMM</name>
<accession>T1ILX8</accession>
<dbReference type="Proteomes" id="UP000014500">
    <property type="component" value="Unassembled WGS sequence"/>
</dbReference>
<dbReference type="EMBL" id="JH430921">
    <property type="status" value="NOT_ANNOTATED_CDS"/>
    <property type="molecule type" value="Genomic_DNA"/>
</dbReference>
<organism evidence="2 3">
    <name type="scientific">Strigamia maritima</name>
    <name type="common">European centipede</name>
    <name type="synonym">Geophilus maritimus</name>
    <dbReference type="NCBI Taxonomy" id="126957"/>
    <lineage>
        <taxon>Eukaryota</taxon>
        <taxon>Metazoa</taxon>
        <taxon>Ecdysozoa</taxon>
        <taxon>Arthropoda</taxon>
        <taxon>Myriapoda</taxon>
        <taxon>Chilopoda</taxon>
        <taxon>Pleurostigmophora</taxon>
        <taxon>Geophilomorpha</taxon>
        <taxon>Linotaeniidae</taxon>
        <taxon>Strigamia</taxon>
    </lineage>
</organism>
<dbReference type="EnsemblMetazoa" id="SMAR001970-RA">
    <property type="protein sequence ID" value="SMAR001970-PA"/>
    <property type="gene ID" value="SMAR001970"/>
</dbReference>
<dbReference type="PhylomeDB" id="T1ILX8"/>
<feature type="transmembrane region" description="Helical" evidence="1">
    <location>
        <begin position="37"/>
        <end position="60"/>
    </location>
</feature>
<keyword evidence="1" id="KW-0472">Membrane</keyword>
<sequence>MLLKNCCRISYFCCSCSLYSGAITAAVLTISKENFCLVWLFAVFITQICEGTHLFFFTIFKRVFMEDVATKFFIGFVIWIYMWIVVWSFYWELKDPAPQQSRRNFFTNQRRRTYRNENQEQSSIHYPYPTQN</sequence>
<reference evidence="2" key="2">
    <citation type="submission" date="2015-02" db="UniProtKB">
        <authorList>
            <consortium name="EnsemblMetazoa"/>
        </authorList>
    </citation>
    <scope>IDENTIFICATION</scope>
</reference>
<dbReference type="AlphaFoldDB" id="T1ILX8"/>
<reference evidence="3" key="1">
    <citation type="submission" date="2011-05" db="EMBL/GenBank/DDBJ databases">
        <authorList>
            <person name="Richards S.R."/>
            <person name="Qu J."/>
            <person name="Jiang H."/>
            <person name="Jhangiani S.N."/>
            <person name="Agravi P."/>
            <person name="Goodspeed R."/>
            <person name="Gross S."/>
            <person name="Mandapat C."/>
            <person name="Jackson L."/>
            <person name="Mathew T."/>
            <person name="Pu L."/>
            <person name="Thornton R."/>
            <person name="Saada N."/>
            <person name="Wilczek-Boney K.B."/>
            <person name="Lee S."/>
            <person name="Kovar C."/>
            <person name="Wu Y."/>
            <person name="Scherer S.E."/>
            <person name="Worley K.C."/>
            <person name="Muzny D.M."/>
            <person name="Gibbs R."/>
        </authorList>
    </citation>
    <scope>NUCLEOTIDE SEQUENCE</scope>
    <source>
        <strain evidence="3">Brora</strain>
    </source>
</reference>
<evidence type="ECO:0000313" key="2">
    <source>
        <dbReference type="EnsemblMetazoa" id="SMAR001970-PA"/>
    </source>
</evidence>
<proteinExistence type="predicted"/>
<keyword evidence="1" id="KW-0812">Transmembrane</keyword>
<keyword evidence="1" id="KW-1133">Transmembrane helix</keyword>
<keyword evidence="3" id="KW-1185">Reference proteome</keyword>
<dbReference type="HOGENOM" id="CLU_1919686_0_0_1"/>
<feature type="transmembrane region" description="Helical" evidence="1">
    <location>
        <begin position="72"/>
        <end position="91"/>
    </location>
</feature>
<protein>
    <submittedName>
        <fullName evidence="2">Uncharacterized protein</fullName>
    </submittedName>
</protein>
<evidence type="ECO:0000313" key="3">
    <source>
        <dbReference type="Proteomes" id="UP000014500"/>
    </source>
</evidence>